<proteinExistence type="predicted"/>
<organism evidence="2 3">
    <name type="scientific">Meganyctiphanes norvegica</name>
    <name type="common">Northern krill</name>
    <name type="synonym">Thysanopoda norvegica</name>
    <dbReference type="NCBI Taxonomy" id="48144"/>
    <lineage>
        <taxon>Eukaryota</taxon>
        <taxon>Metazoa</taxon>
        <taxon>Ecdysozoa</taxon>
        <taxon>Arthropoda</taxon>
        <taxon>Crustacea</taxon>
        <taxon>Multicrustacea</taxon>
        <taxon>Malacostraca</taxon>
        <taxon>Eumalacostraca</taxon>
        <taxon>Eucarida</taxon>
        <taxon>Euphausiacea</taxon>
        <taxon>Euphausiidae</taxon>
        <taxon>Meganyctiphanes</taxon>
    </lineage>
</organism>
<evidence type="ECO:0000313" key="3">
    <source>
        <dbReference type="Proteomes" id="UP001497623"/>
    </source>
</evidence>
<keyword evidence="3" id="KW-1185">Reference proteome</keyword>
<evidence type="ECO:0008006" key="4">
    <source>
        <dbReference type="Google" id="ProtNLM"/>
    </source>
</evidence>
<comment type="caution">
    <text evidence="2">The sequence shown here is derived from an EMBL/GenBank/DDBJ whole genome shotgun (WGS) entry which is preliminary data.</text>
</comment>
<gene>
    <name evidence="2" type="ORF">MNOR_LOCUS41593</name>
</gene>
<dbReference type="EMBL" id="CAXKWB010159993">
    <property type="protein sequence ID" value="CAL4249634.1"/>
    <property type="molecule type" value="Genomic_DNA"/>
</dbReference>
<name>A0AAV2SXK6_MEGNR</name>
<dbReference type="AlphaFoldDB" id="A0AAV2SXK6"/>
<dbReference type="Proteomes" id="UP001497623">
    <property type="component" value="Unassembled WGS sequence"/>
</dbReference>
<reference evidence="2 3" key="1">
    <citation type="submission" date="2024-05" db="EMBL/GenBank/DDBJ databases">
        <authorList>
            <person name="Wallberg A."/>
        </authorList>
    </citation>
    <scope>NUCLEOTIDE SEQUENCE [LARGE SCALE GENOMIC DNA]</scope>
</reference>
<keyword evidence="1" id="KW-1133">Transmembrane helix</keyword>
<dbReference type="PANTHER" id="PTHR24190:SF14">
    <property type="entry name" value="ION TRANSPORT DOMAIN-CONTAINING PROTEIN"/>
    <property type="match status" value="1"/>
</dbReference>
<keyword evidence="1" id="KW-0812">Transmembrane</keyword>
<protein>
    <recommendedName>
        <fullName evidence="4">Transient receptor potential cation channel subfamily A member 1</fullName>
    </recommendedName>
</protein>
<evidence type="ECO:0000256" key="1">
    <source>
        <dbReference type="SAM" id="Phobius"/>
    </source>
</evidence>
<feature type="non-terminal residue" evidence="2">
    <location>
        <position position="230"/>
    </location>
</feature>
<dbReference type="PANTHER" id="PTHR24190">
    <property type="entry name" value="ION_TRANS DOMAIN-CONTAINING PROTEIN"/>
    <property type="match status" value="1"/>
</dbReference>
<feature type="non-terminal residue" evidence="2">
    <location>
        <position position="1"/>
    </location>
</feature>
<keyword evidence="1" id="KW-0472">Membrane</keyword>
<accession>A0AAV2SXK6</accession>
<feature type="transmembrane region" description="Helical" evidence="1">
    <location>
        <begin position="45"/>
        <end position="68"/>
    </location>
</feature>
<sequence>TDVSISMMRTFSMMLGEVDFLNSFIYPFYGVGNRGSVLYFPKTTFAMLLIFMILMPILLMNLLIGLAVGDIESVKKNAQLKRIAMQVALHTKWETKLPRIIIQYVNKDKVRFYPNAQCTSTILNTISKWLGFWSPYKDCKDNEGPEGSQEDVLWDELEHQKLRLKDISGQLDQQTKLLRLIMQKMEIVSEADDTDEGVTRDMSVMALRGVTHFKSAIIPKIKYASGGSFG</sequence>
<evidence type="ECO:0000313" key="2">
    <source>
        <dbReference type="EMBL" id="CAL4249634.1"/>
    </source>
</evidence>